<dbReference type="Proteomes" id="UP000584931">
    <property type="component" value="Unassembled WGS sequence"/>
</dbReference>
<reference evidence="4" key="1">
    <citation type="submission" date="2016-08" db="EMBL/GenBank/DDBJ databases">
        <authorList>
            <person name="Tokovenko B."/>
            <person name="Kalinowski J."/>
        </authorList>
    </citation>
    <scope>NUCLEOTIDE SEQUENCE [LARGE SCALE GENOMIC DNA]</scope>
    <source>
        <strain evidence="4">UTMC102</strain>
    </source>
</reference>
<organism evidence="3 4">
    <name type="scientific">Nocardiopsis sinuspersici</name>
    <dbReference type="NCBI Taxonomy" id="501010"/>
    <lineage>
        <taxon>Bacteria</taxon>
        <taxon>Bacillati</taxon>
        <taxon>Actinomycetota</taxon>
        <taxon>Actinomycetes</taxon>
        <taxon>Streptosporangiales</taxon>
        <taxon>Nocardiopsidaceae</taxon>
        <taxon>Nocardiopsis</taxon>
    </lineage>
</organism>
<name>A0A1V3BYW8_9ACTN</name>
<dbReference type="Proteomes" id="UP000189004">
    <property type="component" value="Unassembled WGS sequence"/>
</dbReference>
<feature type="compositionally biased region" description="Basic residues" evidence="1">
    <location>
        <begin position="1"/>
        <end position="10"/>
    </location>
</feature>
<proteinExistence type="predicted"/>
<protein>
    <submittedName>
        <fullName evidence="3">Uncharacterized protein</fullName>
    </submittedName>
</protein>
<keyword evidence="4" id="KW-1185">Reference proteome</keyword>
<reference evidence="3" key="2">
    <citation type="submission" date="2016-08" db="EMBL/GenBank/DDBJ databases">
        <authorList>
            <person name="Seilhamer J.J."/>
        </authorList>
    </citation>
    <scope>NUCLEOTIDE SEQUENCE [LARGE SCALE GENOMIC DNA]</scope>
    <source>
        <strain evidence="3">UTMC102</strain>
    </source>
</reference>
<dbReference type="EMBL" id="JACCHL010000001">
    <property type="protein sequence ID" value="NYH55008.1"/>
    <property type="molecule type" value="Genomic_DNA"/>
</dbReference>
<feature type="region of interest" description="Disordered" evidence="1">
    <location>
        <begin position="1"/>
        <end position="39"/>
    </location>
</feature>
<accession>A0A7Z0BKM8</accession>
<dbReference type="Pfam" id="PF20060">
    <property type="entry name" value="DUF6459"/>
    <property type="match status" value="1"/>
</dbReference>
<dbReference type="RefSeq" id="WP_077690117.1">
    <property type="nucleotide sequence ID" value="NZ_JACCHL010000001.1"/>
</dbReference>
<gene>
    <name evidence="2" type="ORF">HNR06_004597</name>
    <name evidence="3" type="ORF">NOSIN_07900</name>
</gene>
<dbReference type="OrthoDB" id="3436962at2"/>
<reference evidence="2 5" key="3">
    <citation type="submission" date="2020-07" db="EMBL/GenBank/DDBJ databases">
        <title>Sequencing the genomes of 1000 actinobacteria strains.</title>
        <authorList>
            <person name="Klenk H.-P."/>
        </authorList>
    </citation>
    <scope>NUCLEOTIDE SEQUENCE [LARGE SCALE GENOMIC DNA]</scope>
    <source>
        <strain evidence="2 5">DSM 45278</strain>
    </source>
</reference>
<evidence type="ECO:0000256" key="1">
    <source>
        <dbReference type="SAM" id="MobiDB-lite"/>
    </source>
</evidence>
<evidence type="ECO:0000313" key="3">
    <source>
        <dbReference type="EMBL" id="OOC53731.1"/>
    </source>
</evidence>
<dbReference type="AlphaFoldDB" id="A0A1V3BYW8"/>
<sequence>MSHTPARHSCPRPLCARGASAHHRPVRTPARTPPAPHRTFAHRCGPPLLAGHRTPGDVRLLAQSMAEVLVGRRAIEVLRDHVTLSVREELRSMRGTVSCELAPRLTRVFHQRSDAEGVEASAVIRCDRRSRVFAFRARHEEGRWVCTHLETDGVGRRRCGLPIEPTR</sequence>
<comment type="caution">
    <text evidence="3">The sequence shown here is derived from an EMBL/GenBank/DDBJ whole genome shotgun (WGS) entry which is preliminary data.</text>
</comment>
<dbReference type="InterPro" id="IPR045596">
    <property type="entry name" value="DUF6459"/>
</dbReference>
<accession>A0A1V3BYW8</accession>
<evidence type="ECO:0000313" key="5">
    <source>
        <dbReference type="Proteomes" id="UP000584931"/>
    </source>
</evidence>
<dbReference type="STRING" id="501010.NOSIN_07900"/>
<evidence type="ECO:0000313" key="2">
    <source>
        <dbReference type="EMBL" id="NYH55008.1"/>
    </source>
</evidence>
<evidence type="ECO:0000313" key="4">
    <source>
        <dbReference type="Proteomes" id="UP000189004"/>
    </source>
</evidence>
<dbReference type="EMBL" id="MCOK01000001">
    <property type="protein sequence ID" value="OOC53731.1"/>
    <property type="molecule type" value="Genomic_DNA"/>
</dbReference>